<dbReference type="GO" id="GO:0008270">
    <property type="term" value="F:zinc ion binding"/>
    <property type="evidence" value="ECO:0007669"/>
    <property type="project" value="UniProtKB-KW"/>
</dbReference>
<dbReference type="EMBL" id="CP036272">
    <property type="protein sequence ID" value="QDT57618.1"/>
    <property type="molecule type" value="Genomic_DNA"/>
</dbReference>
<dbReference type="Pfam" id="PF01258">
    <property type="entry name" value="zf-dskA_traR"/>
    <property type="match status" value="1"/>
</dbReference>
<dbReference type="SUPFAM" id="SSF109635">
    <property type="entry name" value="DnaK suppressor protein DksA, alpha-hairpin domain"/>
    <property type="match status" value="1"/>
</dbReference>
<reference evidence="6 7" key="1">
    <citation type="submission" date="2019-02" db="EMBL/GenBank/DDBJ databases">
        <title>Deep-cultivation of Planctomycetes and their phenomic and genomic characterization uncovers novel biology.</title>
        <authorList>
            <person name="Wiegand S."/>
            <person name="Jogler M."/>
            <person name="Boedeker C."/>
            <person name="Pinto D."/>
            <person name="Vollmers J."/>
            <person name="Rivas-Marin E."/>
            <person name="Kohn T."/>
            <person name="Peeters S.H."/>
            <person name="Heuer A."/>
            <person name="Rast P."/>
            <person name="Oberbeckmann S."/>
            <person name="Bunk B."/>
            <person name="Jeske O."/>
            <person name="Meyerdierks A."/>
            <person name="Storesund J.E."/>
            <person name="Kallscheuer N."/>
            <person name="Luecker S."/>
            <person name="Lage O.M."/>
            <person name="Pohl T."/>
            <person name="Merkel B.J."/>
            <person name="Hornburger P."/>
            <person name="Mueller R.-W."/>
            <person name="Bruemmer F."/>
            <person name="Labrenz M."/>
            <person name="Spormann A.M."/>
            <person name="Op den Camp H."/>
            <person name="Overmann J."/>
            <person name="Amann R."/>
            <person name="Jetten M.S.M."/>
            <person name="Mascher T."/>
            <person name="Medema M.H."/>
            <person name="Devos D.P."/>
            <person name="Kaster A.-K."/>
            <person name="Ovreas L."/>
            <person name="Rohde M."/>
            <person name="Galperin M.Y."/>
            <person name="Jogler C."/>
        </authorList>
    </citation>
    <scope>NUCLEOTIDE SEQUENCE [LARGE SCALE GENOMIC DNA]</scope>
    <source>
        <strain evidence="6 7">SV_7m_r</strain>
    </source>
</reference>
<evidence type="ECO:0000256" key="2">
    <source>
        <dbReference type="ARBA" id="ARBA00022771"/>
    </source>
</evidence>
<feature type="domain" description="Zinc finger DksA/TraR C4-type" evidence="5">
    <location>
        <begin position="79"/>
        <end position="111"/>
    </location>
</feature>
<protein>
    <submittedName>
        <fullName evidence="6">General stress protein 16O</fullName>
    </submittedName>
</protein>
<gene>
    <name evidence="6" type="primary">yocK</name>
    <name evidence="6" type="ORF">SV7mr_01010</name>
</gene>
<dbReference type="PANTHER" id="PTHR33823">
    <property type="entry name" value="RNA POLYMERASE-BINDING TRANSCRIPTION FACTOR DKSA-RELATED"/>
    <property type="match status" value="1"/>
</dbReference>
<dbReference type="RefSeq" id="WP_145268222.1">
    <property type="nucleotide sequence ID" value="NZ_CP036272.1"/>
</dbReference>
<dbReference type="OrthoDB" id="9811543at2"/>
<evidence type="ECO:0000256" key="3">
    <source>
        <dbReference type="ARBA" id="ARBA00022833"/>
    </source>
</evidence>
<keyword evidence="2" id="KW-0863">Zinc-finger</keyword>
<dbReference type="InterPro" id="IPR020458">
    <property type="entry name" value="Znf_DskA_TraR_CS"/>
</dbReference>
<proteinExistence type="predicted"/>
<sequence>MARADALEKLRETLINRRRALVRSATGELNQLQGRSAKTGDLLDAVAESLQSELNSQLLEAESRELTAIDDALERLDQGEFGKCEACDRAIPLTRLRAVPYAKECIECHRASVKRRSHPAATINRVFDSYQRAQ</sequence>
<name>A0A517SNC3_9BACT</name>
<evidence type="ECO:0000256" key="4">
    <source>
        <dbReference type="PROSITE-ProRule" id="PRU00510"/>
    </source>
</evidence>
<dbReference type="SUPFAM" id="SSF57716">
    <property type="entry name" value="Glucocorticoid receptor-like (DNA-binding domain)"/>
    <property type="match status" value="1"/>
</dbReference>
<keyword evidence="7" id="KW-1185">Reference proteome</keyword>
<dbReference type="PROSITE" id="PS51128">
    <property type="entry name" value="ZF_DKSA_2"/>
    <property type="match status" value="1"/>
</dbReference>
<keyword evidence="1" id="KW-0479">Metal-binding</keyword>
<dbReference type="Gene3D" id="1.20.120.910">
    <property type="entry name" value="DksA, coiled-coil domain"/>
    <property type="match status" value="1"/>
</dbReference>
<dbReference type="Proteomes" id="UP000315003">
    <property type="component" value="Chromosome"/>
</dbReference>
<dbReference type="PANTHER" id="PTHR33823:SF4">
    <property type="entry name" value="GENERAL STRESS PROTEIN 16O"/>
    <property type="match status" value="1"/>
</dbReference>
<accession>A0A517SNC3</accession>
<keyword evidence="3" id="KW-0862">Zinc</keyword>
<feature type="zinc finger region" description="dksA C4-type" evidence="4">
    <location>
        <begin position="84"/>
        <end position="108"/>
    </location>
</feature>
<organism evidence="6 7">
    <name type="scientific">Stieleria bergensis</name>
    <dbReference type="NCBI Taxonomy" id="2528025"/>
    <lineage>
        <taxon>Bacteria</taxon>
        <taxon>Pseudomonadati</taxon>
        <taxon>Planctomycetota</taxon>
        <taxon>Planctomycetia</taxon>
        <taxon>Pirellulales</taxon>
        <taxon>Pirellulaceae</taxon>
        <taxon>Stieleria</taxon>
    </lineage>
</organism>
<dbReference type="InterPro" id="IPR037187">
    <property type="entry name" value="DnaK_N"/>
</dbReference>
<dbReference type="AlphaFoldDB" id="A0A517SNC3"/>
<dbReference type="InterPro" id="IPR000962">
    <property type="entry name" value="Znf_DskA_TraR"/>
</dbReference>
<evidence type="ECO:0000259" key="5">
    <source>
        <dbReference type="Pfam" id="PF01258"/>
    </source>
</evidence>
<dbReference type="PROSITE" id="PS01102">
    <property type="entry name" value="ZF_DKSA_1"/>
    <property type="match status" value="1"/>
</dbReference>
<evidence type="ECO:0000256" key="1">
    <source>
        <dbReference type="ARBA" id="ARBA00022723"/>
    </source>
</evidence>
<evidence type="ECO:0000313" key="6">
    <source>
        <dbReference type="EMBL" id="QDT57618.1"/>
    </source>
</evidence>
<evidence type="ECO:0000313" key="7">
    <source>
        <dbReference type="Proteomes" id="UP000315003"/>
    </source>
</evidence>